<keyword evidence="1" id="KW-0433">Leucine-rich repeat</keyword>
<keyword evidence="9" id="KW-1185">Reference proteome</keyword>
<feature type="domain" description="LRRCT" evidence="7">
    <location>
        <begin position="700"/>
        <end position="751"/>
    </location>
</feature>
<organism evidence="8 9">
    <name type="scientific">Mytilus galloprovincialis</name>
    <name type="common">Mediterranean mussel</name>
    <dbReference type="NCBI Taxonomy" id="29158"/>
    <lineage>
        <taxon>Eukaryota</taxon>
        <taxon>Metazoa</taxon>
        <taxon>Spiralia</taxon>
        <taxon>Lophotrochozoa</taxon>
        <taxon>Mollusca</taxon>
        <taxon>Bivalvia</taxon>
        <taxon>Autobranchia</taxon>
        <taxon>Pteriomorphia</taxon>
        <taxon>Mytilida</taxon>
        <taxon>Mytiloidea</taxon>
        <taxon>Mytilidae</taxon>
        <taxon>Mytilinae</taxon>
        <taxon>Mytilus</taxon>
    </lineage>
</organism>
<dbReference type="Proteomes" id="UP000596742">
    <property type="component" value="Unassembled WGS sequence"/>
</dbReference>
<dbReference type="InterPro" id="IPR003591">
    <property type="entry name" value="Leu-rich_rpt_typical-subtyp"/>
</dbReference>
<keyword evidence="4" id="KW-1133">Transmembrane helix</keyword>
<dbReference type="SMART" id="SM00369">
    <property type="entry name" value="LRR_TYP"/>
    <property type="match status" value="5"/>
</dbReference>
<feature type="chain" id="PRO_5032337509" evidence="5">
    <location>
        <begin position="28"/>
        <end position="777"/>
    </location>
</feature>
<evidence type="ECO:0000313" key="9">
    <source>
        <dbReference type="Proteomes" id="UP000596742"/>
    </source>
</evidence>
<protein>
    <submittedName>
        <fullName evidence="8">Uncharacterized protein</fullName>
    </submittedName>
</protein>
<name>A0A8B6CD38_MYTGA</name>
<evidence type="ECO:0000313" key="8">
    <source>
        <dbReference type="EMBL" id="VDI03112.1"/>
    </source>
</evidence>
<dbReference type="SUPFAM" id="SSF52058">
    <property type="entry name" value="L domain-like"/>
    <property type="match status" value="1"/>
</dbReference>
<dbReference type="SMART" id="SM00013">
    <property type="entry name" value="LRRNT"/>
    <property type="match status" value="1"/>
</dbReference>
<reference evidence="8" key="1">
    <citation type="submission" date="2018-11" db="EMBL/GenBank/DDBJ databases">
        <authorList>
            <person name="Alioto T."/>
            <person name="Alioto T."/>
        </authorList>
    </citation>
    <scope>NUCLEOTIDE SEQUENCE</scope>
</reference>
<dbReference type="PROSITE" id="PS51450">
    <property type="entry name" value="LRR"/>
    <property type="match status" value="1"/>
</dbReference>
<dbReference type="InterPro" id="IPR000483">
    <property type="entry name" value="Cys-rich_flank_reg_C"/>
</dbReference>
<evidence type="ECO:0000256" key="2">
    <source>
        <dbReference type="ARBA" id="ARBA00022729"/>
    </source>
</evidence>
<evidence type="ECO:0000256" key="5">
    <source>
        <dbReference type="SAM" id="SignalP"/>
    </source>
</evidence>
<dbReference type="Gene3D" id="3.80.10.10">
    <property type="entry name" value="Ribonuclease Inhibitor"/>
    <property type="match status" value="2"/>
</dbReference>
<dbReference type="PANTHER" id="PTHR24369">
    <property type="entry name" value="ANTIGEN BSP, PUTATIVE-RELATED"/>
    <property type="match status" value="1"/>
</dbReference>
<keyword evidence="4" id="KW-0812">Transmembrane</keyword>
<evidence type="ECO:0000256" key="1">
    <source>
        <dbReference type="ARBA" id="ARBA00022614"/>
    </source>
</evidence>
<evidence type="ECO:0000259" key="6">
    <source>
        <dbReference type="SMART" id="SM00013"/>
    </source>
</evidence>
<evidence type="ECO:0000256" key="3">
    <source>
        <dbReference type="ARBA" id="ARBA00022737"/>
    </source>
</evidence>
<dbReference type="SMART" id="SM00082">
    <property type="entry name" value="LRRCT"/>
    <property type="match status" value="1"/>
</dbReference>
<dbReference type="SUPFAM" id="SSF52047">
    <property type="entry name" value="RNI-like"/>
    <property type="match status" value="1"/>
</dbReference>
<sequence>MYFLRPFNLMALLSVLGTMLMLPMIQCCPPACDYDVMTFDKPPSYDLDSKHVITVDRYVYIYNKDKDTRCNLNINTILNKFTFPEELFVIGVFSFHCDGNVRISFDIQIQPFLSTFVISDIEFASCILSVTDLDTLLLKSKARVLVLNGVQLVTDAHPYCCEGFNKLTSLSIIAMVEDEMNLIKKIFKSSDSLKEFFILGCKGIVKQSIIRKRFPKLQLLHVSHCSVDGTLTFPWTSSIAYLPENLSVSEYFIEADSIHHRLNIPKTMFRRALTLVNNGITIPEQIQVSGNIHFIEISDNLIHKLSYQMFIKTHGMQCLVLKRNHIIEVEELSFAGQTELLYLDMSYNEIRTLPPHIFDDLHDLIDLDLSHNKLHRLPNEIFIRLNCLERLKMDNNSIITLNSNILPIHSVKLKFVSFNNNPLKDFPVSILYIRSLEKAEIRYTNMSFSNLDTILRRVDRLLLIRSIIRSSSPLFTNIYETTYKWRNLDLTGSNISGLFIPDGLDPTYKEIFLIVFKHFKFILHENKFICNSNILPFNHLMKGFKDLSYWSGEEYFYTDWTCSYPVELNGKTVLTIEAGDVYSNIDSNCPSDCKCFRYSQSKVTIIDCRNRGLSHFPKSVPSGMVDIWLDWNNITILSFQTYFFHVRQLCMSNNILSKIDSDIFSKMPNLKILKLDRNLIFYFPESLQSLTLDQLKLDHNPLKCDCKTLWLKKWIMNSTSSIQNITEVTCQNEDGKINQFIAVPDDEFSCLQWSSYINIAIFSTVIASVLFAIFICI</sequence>
<dbReference type="GO" id="GO:0005886">
    <property type="term" value="C:plasma membrane"/>
    <property type="evidence" value="ECO:0007669"/>
    <property type="project" value="TreeGrafter"/>
</dbReference>
<dbReference type="Pfam" id="PF13855">
    <property type="entry name" value="LRR_8"/>
    <property type="match status" value="2"/>
</dbReference>
<evidence type="ECO:0000256" key="4">
    <source>
        <dbReference type="SAM" id="Phobius"/>
    </source>
</evidence>
<dbReference type="EMBL" id="UYJE01001563">
    <property type="protein sequence ID" value="VDI03112.1"/>
    <property type="molecule type" value="Genomic_DNA"/>
</dbReference>
<dbReference type="PANTHER" id="PTHR24369:SF210">
    <property type="entry name" value="CHAOPTIN-RELATED"/>
    <property type="match status" value="1"/>
</dbReference>
<comment type="caution">
    <text evidence="8">The sequence shown here is derived from an EMBL/GenBank/DDBJ whole genome shotgun (WGS) entry which is preliminary data.</text>
</comment>
<dbReference type="InterPro" id="IPR000372">
    <property type="entry name" value="LRRNT"/>
</dbReference>
<feature type="transmembrane region" description="Helical" evidence="4">
    <location>
        <begin position="756"/>
        <end position="776"/>
    </location>
</feature>
<dbReference type="InterPro" id="IPR032675">
    <property type="entry name" value="LRR_dom_sf"/>
</dbReference>
<feature type="domain" description="LRRNT" evidence="6">
    <location>
        <begin position="588"/>
        <end position="626"/>
    </location>
</feature>
<keyword evidence="2 5" id="KW-0732">Signal</keyword>
<dbReference type="InterPro" id="IPR050541">
    <property type="entry name" value="LRR_TM_domain-containing"/>
</dbReference>
<dbReference type="AlphaFoldDB" id="A0A8B6CD38"/>
<gene>
    <name evidence="8" type="ORF">MGAL_10B027265</name>
</gene>
<proteinExistence type="predicted"/>
<keyword evidence="3" id="KW-0677">Repeat</keyword>
<evidence type="ECO:0000259" key="7">
    <source>
        <dbReference type="SMART" id="SM00082"/>
    </source>
</evidence>
<dbReference type="InterPro" id="IPR001611">
    <property type="entry name" value="Leu-rich_rpt"/>
</dbReference>
<dbReference type="OrthoDB" id="6151426at2759"/>
<feature type="signal peptide" evidence="5">
    <location>
        <begin position="1"/>
        <end position="27"/>
    </location>
</feature>
<accession>A0A8B6CD38</accession>
<keyword evidence="4" id="KW-0472">Membrane</keyword>